<gene>
    <name evidence="1" type="ORF">K0M31_007442</name>
</gene>
<dbReference type="Proteomes" id="UP001177670">
    <property type="component" value="Unassembled WGS sequence"/>
</dbReference>
<evidence type="ECO:0000313" key="1">
    <source>
        <dbReference type="EMBL" id="KAK1134662.1"/>
    </source>
</evidence>
<accession>A0AA40GBE6</accession>
<keyword evidence="2" id="KW-1185">Reference proteome</keyword>
<protein>
    <submittedName>
        <fullName evidence="1">Uncharacterized protein</fullName>
    </submittedName>
</protein>
<sequence>MHSGMRYRHGNAAIAIRADLNGTETSINSTIEELKRRHRGEATDKAEIAPKYNDGTPTFHQFHAIAHPLGTVSRVLLQLFA</sequence>
<organism evidence="1 2">
    <name type="scientific">Melipona bicolor</name>
    <dbReference type="NCBI Taxonomy" id="60889"/>
    <lineage>
        <taxon>Eukaryota</taxon>
        <taxon>Metazoa</taxon>
        <taxon>Ecdysozoa</taxon>
        <taxon>Arthropoda</taxon>
        <taxon>Hexapoda</taxon>
        <taxon>Insecta</taxon>
        <taxon>Pterygota</taxon>
        <taxon>Neoptera</taxon>
        <taxon>Endopterygota</taxon>
        <taxon>Hymenoptera</taxon>
        <taxon>Apocrita</taxon>
        <taxon>Aculeata</taxon>
        <taxon>Apoidea</taxon>
        <taxon>Anthophila</taxon>
        <taxon>Apidae</taxon>
        <taxon>Melipona</taxon>
    </lineage>
</organism>
<name>A0AA40GBE6_9HYME</name>
<dbReference type="EMBL" id="JAHYIQ010000002">
    <property type="protein sequence ID" value="KAK1134662.1"/>
    <property type="molecule type" value="Genomic_DNA"/>
</dbReference>
<reference evidence="1" key="1">
    <citation type="submission" date="2021-10" db="EMBL/GenBank/DDBJ databases">
        <title>Melipona bicolor Genome sequencing and assembly.</title>
        <authorList>
            <person name="Araujo N.S."/>
            <person name="Arias M.C."/>
        </authorList>
    </citation>
    <scope>NUCLEOTIDE SEQUENCE</scope>
    <source>
        <strain evidence="1">USP_2M_L1-L4_2017</strain>
        <tissue evidence="1">Whole body</tissue>
    </source>
</reference>
<comment type="caution">
    <text evidence="1">The sequence shown here is derived from an EMBL/GenBank/DDBJ whole genome shotgun (WGS) entry which is preliminary data.</text>
</comment>
<evidence type="ECO:0000313" key="2">
    <source>
        <dbReference type="Proteomes" id="UP001177670"/>
    </source>
</evidence>
<proteinExistence type="predicted"/>
<dbReference type="AlphaFoldDB" id="A0AA40GBE6"/>